<accession>A0A1C5GBL3</accession>
<keyword evidence="6" id="KW-1185">Reference proteome</keyword>
<dbReference type="GeneID" id="95803106"/>
<keyword evidence="2 4" id="KW-0663">Pyridoxal phosphate</keyword>
<reference evidence="5 6" key="1">
    <citation type="submission" date="2016-06" db="EMBL/GenBank/DDBJ databases">
        <authorList>
            <person name="Kjaerup R.B."/>
            <person name="Dalgaard T.S."/>
            <person name="Juul-Madsen H.R."/>
        </authorList>
    </citation>
    <scope>NUCLEOTIDE SEQUENCE [LARGE SCALE GENOMIC DNA]</scope>
    <source>
        <strain evidence="5 6">DSM 43913</strain>
    </source>
</reference>
<organism evidence="5 6">
    <name type="scientific">Micromonospora echinofusca</name>
    <dbReference type="NCBI Taxonomy" id="47858"/>
    <lineage>
        <taxon>Bacteria</taxon>
        <taxon>Bacillati</taxon>
        <taxon>Actinomycetota</taxon>
        <taxon>Actinomycetes</taxon>
        <taxon>Micromonosporales</taxon>
        <taxon>Micromonosporaceae</taxon>
        <taxon>Micromonospora</taxon>
    </lineage>
</organism>
<dbReference type="GO" id="GO:0019752">
    <property type="term" value="P:carboxylic acid metabolic process"/>
    <property type="evidence" value="ECO:0007669"/>
    <property type="project" value="InterPro"/>
</dbReference>
<dbReference type="PANTHER" id="PTHR42735">
    <property type="match status" value="1"/>
</dbReference>
<dbReference type="InterPro" id="IPR050477">
    <property type="entry name" value="GrpII_AminoAcid_Decarb"/>
</dbReference>
<dbReference type="SUPFAM" id="SSF53383">
    <property type="entry name" value="PLP-dependent transferases"/>
    <property type="match status" value="1"/>
</dbReference>
<dbReference type="Gene3D" id="3.40.640.10">
    <property type="entry name" value="Type I PLP-dependent aspartate aminotransferase-like (Major domain)"/>
    <property type="match status" value="1"/>
</dbReference>
<proteinExistence type="predicted"/>
<keyword evidence="3" id="KW-0456">Lyase</keyword>
<dbReference type="Pfam" id="PF00282">
    <property type="entry name" value="Pyridoxal_deC"/>
    <property type="match status" value="1"/>
</dbReference>
<dbReference type="EMBL" id="LT607733">
    <property type="protein sequence ID" value="SCG17058.1"/>
    <property type="molecule type" value="Genomic_DNA"/>
</dbReference>
<comment type="cofactor">
    <cofactor evidence="1 4">
        <name>pyridoxal 5'-phosphate</name>
        <dbReference type="ChEBI" id="CHEBI:597326"/>
    </cofactor>
</comment>
<sequence length="793" mass="85255">MGDLENGWTISDAFPAAGLSPSELTAGLDRAYAETTGWDDPTVTRLGFAMSAPHQVALSAWTRFLALNSNNVGVHTPFGAGRAGTRRLEREALLGLAGLLHADSADGYITSGATEAVLQGLRIGRNAVRADAASRVTLITSEFAHHSVTKAAEVLSLDLRTIAPGPSWVIEPEQLAQAVEAAVAAGATGIIVALTAGYYNSGLCDPVDQLAALLRRRAFQLADQVRFFCYVDAAHGGFIFPFSDPAMAFDFRNVGVHAMALDPHKSGLLPYSCGVLLMRKGLLGHVAEASPVTGIVDSTLTGSRPGAAAAALWATVFGLGRSGFTAAIQECLRRRDLIADAIRAADPEAEIRPAPASPVVVAGFSTPDGLLPKEFTERYRLLPVSAPAPEGGRRNYHHFYAGHSLTDEQIARFATGLSQAVTQARAERAKRGRVKADAGVPEQLRDIAADTDCFRHYIVHPPGRRDPDVPGYSFHTFLHRAATGEPLQVREWGETATGRQAHVYAPDLADPFGNELFGVRTADYYVEVLDRPQQKLSLVGGVHFCVGTGEPGERVLMNLENSGEFRSLEYKFGDGEFTDEIQCFRDRIVVKLGKSARGFRRRAHSNDYSFSIDTSFECTIELADDDRPARLDVLRVSGDPLLPRRTHLLRQEYQRFPNRFFDIECTVVVGARSEDAWRLSDLVAASATDALVARSGLVGRCVPDVSGSAGELVVTTASLPAGRRTRMAVDTGVGRRMARLLPVFDVSEPERLRVDDVVAVADHGADLIRAHAAVRSTDGGTETVLATAVGVAS</sequence>
<dbReference type="InterPro" id="IPR015421">
    <property type="entry name" value="PyrdxlP-dep_Trfase_major"/>
</dbReference>
<name>A0A1C5GBL3_MICEH</name>
<dbReference type="Proteomes" id="UP000198251">
    <property type="component" value="Chromosome I"/>
</dbReference>
<dbReference type="RefSeq" id="WP_089000862.1">
    <property type="nucleotide sequence ID" value="NZ_LT607733.1"/>
</dbReference>
<evidence type="ECO:0000256" key="1">
    <source>
        <dbReference type="ARBA" id="ARBA00001933"/>
    </source>
</evidence>
<evidence type="ECO:0000256" key="3">
    <source>
        <dbReference type="ARBA" id="ARBA00023239"/>
    </source>
</evidence>
<evidence type="ECO:0000256" key="4">
    <source>
        <dbReference type="PIRSR" id="PIRSR602129-50"/>
    </source>
</evidence>
<dbReference type="PANTHER" id="PTHR42735:SF6">
    <property type="entry name" value="SPHINGOSINE-1-PHOSPHATE LYASE 1"/>
    <property type="match status" value="1"/>
</dbReference>
<evidence type="ECO:0000313" key="5">
    <source>
        <dbReference type="EMBL" id="SCG17058.1"/>
    </source>
</evidence>
<evidence type="ECO:0000256" key="2">
    <source>
        <dbReference type="ARBA" id="ARBA00022898"/>
    </source>
</evidence>
<protein>
    <submittedName>
        <fullName evidence="5">Glutamate or tyrosine decarboxylase</fullName>
    </submittedName>
</protein>
<dbReference type="GO" id="GO:0030170">
    <property type="term" value="F:pyridoxal phosphate binding"/>
    <property type="evidence" value="ECO:0007669"/>
    <property type="project" value="InterPro"/>
</dbReference>
<dbReference type="InterPro" id="IPR015424">
    <property type="entry name" value="PyrdxlP-dep_Trfase"/>
</dbReference>
<evidence type="ECO:0000313" key="6">
    <source>
        <dbReference type="Proteomes" id="UP000198251"/>
    </source>
</evidence>
<dbReference type="AlphaFoldDB" id="A0A1C5GBL3"/>
<dbReference type="GO" id="GO:0004058">
    <property type="term" value="F:aromatic-L-amino-acid decarboxylase activity"/>
    <property type="evidence" value="ECO:0007669"/>
    <property type="project" value="UniProtKB-ARBA"/>
</dbReference>
<gene>
    <name evidence="5" type="ORF">GA0070610_3362</name>
</gene>
<dbReference type="InterPro" id="IPR002129">
    <property type="entry name" value="PyrdxlP-dep_de-COase"/>
</dbReference>
<feature type="modified residue" description="N6-(pyridoxal phosphate)lysine" evidence="4">
    <location>
        <position position="265"/>
    </location>
</feature>